<dbReference type="RefSeq" id="WP_018576363.1">
    <property type="nucleotide sequence ID" value="NZ_KB892385.1"/>
</dbReference>
<dbReference type="SUPFAM" id="SSF50249">
    <property type="entry name" value="Nucleic acid-binding proteins"/>
    <property type="match status" value="1"/>
</dbReference>
<dbReference type="InterPro" id="IPR014145">
    <property type="entry name" value="LigD_pol_dom"/>
</dbReference>
<dbReference type="CDD" id="cd04862">
    <property type="entry name" value="PaeLigD_Pol_like"/>
    <property type="match status" value="1"/>
</dbReference>
<keyword evidence="4" id="KW-0808">Transferase</keyword>
<dbReference type="eggNOG" id="COG1793">
    <property type="taxonomic scope" value="Bacteria"/>
</dbReference>
<dbReference type="Pfam" id="PF01068">
    <property type="entry name" value="DNA_ligase_A_M"/>
    <property type="match status" value="1"/>
</dbReference>
<evidence type="ECO:0000256" key="5">
    <source>
        <dbReference type="ARBA" id="ARBA00022695"/>
    </source>
</evidence>
<dbReference type="GO" id="GO:0006281">
    <property type="term" value="P:DNA repair"/>
    <property type="evidence" value="ECO:0007669"/>
    <property type="project" value="UniProtKB-KW"/>
</dbReference>
<keyword evidence="6" id="KW-0540">Nuclease</keyword>
<dbReference type="InterPro" id="IPR014144">
    <property type="entry name" value="LigD_PE_domain"/>
</dbReference>
<dbReference type="InterPro" id="IPR014143">
    <property type="entry name" value="NHEJ_ligase_prk"/>
</dbReference>
<evidence type="ECO:0000256" key="8">
    <source>
        <dbReference type="ARBA" id="ARBA00022741"/>
    </source>
</evidence>
<evidence type="ECO:0000256" key="13">
    <source>
        <dbReference type="ARBA" id="ARBA00022932"/>
    </source>
</evidence>
<dbReference type="EMBL" id="LNYW01000057">
    <property type="protein sequence ID" value="KTD58155.1"/>
    <property type="molecule type" value="Genomic_DNA"/>
</dbReference>
<evidence type="ECO:0000256" key="2">
    <source>
        <dbReference type="ARBA" id="ARBA00012727"/>
    </source>
</evidence>
<evidence type="ECO:0000259" key="22">
    <source>
        <dbReference type="PROSITE" id="PS50160"/>
    </source>
</evidence>
<dbReference type="PROSITE" id="PS50160">
    <property type="entry name" value="DNA_LIGASE_A3"/>
    <property type="match status" value="1"/>
</dbReference>
<dbReference type="GO" id="GO:0046872">
    <property type="term" value="F:metal ion binding"/>
    <property type="evidence" value="ECO:0007669"/>
    <property type="project" value="UniProtKB-KW"/>
</dbReference>
<evidence type="ECO:0000256" key="19">
    <source>
        <dbReference type="ARBA" id="ARBA00029943"/>
    </source>
</evidence>
<dbReference type="PROSITE" id="PS00333">
    <property type="entry name" value="DNA_LIGASE_A2"/>
    <property type="match status" value="1"/>
</dbReference>
<keyword evidence="16" id="KW-0234">DNA repair</keyword>
<evidence type="ECO:0000256" key="1">
    <source>
        <dbReference type="ARBA" id="ARBA00001936"/>
    </source>
</evidence>
<dbReference type="eggNOG" id="COG3285">
    <property type="taxonomic scope" value="Bacteria"/>
</dbReference>
<dbReference type="Pfam" id="PF21686">
    <property type="entry name" value="LigD_Prim-Pol"/>
    <property type="match status" value="1"/>
</dbReference>
<dbReference type="GO" id="GO:0005524">
    <property type="term" value="F:ATP binding"/>
    <property type="evidence" value="ECO:0007669"/>
    <property type="project" value="UniProtKB-KW"/>
</dbReference>
<dbReference type="GO" id="GO:0003887">
    <property type="term" value="F:DNA-directed DNA polymerase activity"/>
    <property type="evidence" value="ECO:0007669"/>
    <property type="project" value="UniProtKB-KW"/>
</dbReference>
<keyword evidence="5" id="KW-0548">Nucleotidyltransferase</keyword>
<sequence length="823" mass="94756">MGLNQYHKKRDFAKTPEPKGTVKADAHRLFIIQKHAASHLHYDFRLELHGVLKSWAVPKGPSLDPQVKRLAIHVEDHPVEYGRFEGTIPKGQYGGGTVMLWDKGTWEPLDKNLDHAYEKGHLRFILHAEKLHGRWDLIRLKDERNWFLIKYDDEYACPQSEYDITEDLNKSALTHQTMDQIARHSENVWTHGGLEKNEPLIQIPDRIDKSPFPEFFSPQLATLVDKVPKDTQWLYEIKFDGYRILTFKKGSEVLLKSRNNIDWTKDLSPVAEAVSALAVNNIVLDGEVVILDEQGKSDFQLLQNYIKNPTEGSLIYFLFDILYYDQYDLRSLPLEERKAILENILKDAPPMLKYSDHLLNEGQAMFEHSCNFGLEGIIAKHKDSPYTSKRSKEWLKIKCLKRQEFVIGGYTSPKGERTDFGALLLGIYDDGALRYCGNVGTGFSEASLKELHKLLLKNAAQSNPFNTKPPGYSQAHWVEPILVGEVEFTEWTKDGHLRHPSFKGLRMDKKATEVRKEQETPLKEVTAKSLKTKQSAGNFAITHPDKILYPEDGITKQDVLNYYETISDYILPFLSDRPLTLLRCPSDYNECFYQRHYNKTTPKALHPIEVESDDGKEEYIYLNNKDGLLSLVQMGVLEIHPWGSTIQHMELPDMIIFDLDPGPDVAWSQVVAGALEVRQHLAKYELESFVKSTGGKGLHVVIPILPEYEWDAVKDFAHIFVQFLEQLKPEEYTSNMSKAKRKGKIFVDYLRNQRTATAIGSYSTRARIHAPVSTPLAWDELSDRIEDNTYTIKTLPQRLKKLKEDPWSDFWKIKQSLRLDELE</sequence>
<dbReference type="GO" id="GO:0004527">
    <property type="term" value="F:exonuclease activity"/>
    <property type="evidence" value="ECO:0007669"/>
    <property type="project" value="UniProtKB-KW"/>
</dbReference>
<comment type="cofactor">
    <cofactor evidence="1">
        <name>Mn(2+)</name>
        <dbReference type="ChEBI" id="CHEBI:29035"/>
    </cofactor>
</comment>
<reference evidence="23 24" key="1">
    <citation type="submission" date="2015-11" db="EMBL/GenBank/DDBJ databases">
        <title>Genomic analysis of 38 Legionella species identifies large and diverse effector repertoires.</title>
        <authorList>
            <person name="Burstein D."/>
            <person name="Amaro F."/>
            <person name="Zusman T."/>
            <person name="Lifshitz Z."/>
            <person name="Cohen O."/>
            <person name="Gilbert J.A."/>
            <person name="Pupko T."/>
            <person name="Shuman H.A."/>
            <person name="Segal G."/>
        </authorList>
    </citation>
    <scope>NUCLEOTIDE SEQUENCE [LARGE SCALE GENOMIC DNA]</scope>
    <source>
        <strain evidence="23 24">ATCC 49655</strain>
    </source>
</reference>
<evidence type="ECO:0000313" key="23">
    <source>
        <dbReference type="EMBL" id="KTD58155.1"/>
    </source>
</evidence>
<keyword evidence="8" id="KW-0547">Nucleotide-binding</keyword>
<keyword evidence="12" id="KW-0067">ATP-binding</keyword>
<keyword evidence="15" id="KW-0233">DNA recombination</keyword>
<evidence type="ECO:0000256" key="17">
    <source>
        <dbReference type="ARBA" id="ARBA00023211"/>
    </source>
</evidence>
<dbReference type="AlphaFoldDB" id="A0A0W0YMU1"/>
<dbReference type="Gene3D" id="3.30.470.30">
    <property type="entry name" value="DNA ligase/mRNA capping enzyme"/>
    <property type="match status" value="1"/>
</dbReference>
<evidence type="ECO:0000256" key="14">
    <source>
        <dbReference type="ARBA" id="ARBA00023125"/>
    </source>
</evidence>
<keyword evidence="18" id="KW-0511">Multifunctional enzyme</keyword>
<dbReference type="PANTHER" id="PTHR42705">
    <property type="entry name" value="BIFUNCTIONAL NON-HOMOLOGOUS END JOINING PROTEIN LIGD"/>
    <property type="match status" value="1"/>
</dbReference>
<dbReference type="InterPro" id="IPR012340">
    <property type="entry name" value="NA-bd_OB-fold"/>
</dbReference>
<dbReference type="NCBIfam" id="NF004628">
    <property type="entry name" value="PRK05972.1"/>
    <property type="match status" value="1"/>
</dbReference>
<evidence type="ECO:0000256" key="18">
    <source>
        <dbReference type="ARBA" id="ARBA00023268"/>
    </source>
</evidence>
<keyword evidence="11" id="KW-0269">Exonuclease</keyword>
<accession>A0A0W0YMU1</accession>
<dbReference type="STRING" id="1122169.Lsha_2133"/>
<dbReference type="Pfam" id="PF13298">
    <property type="entry name" value="LigD_N"/>
    <property type="match status" value="1"/>
</dbReference>
<dbReference type="InterPro" id="IPR052171">
    <property type="entry name" value="NHEJ_LigD"/>
</dbReference>
<name>A0A0W0YMU1_9GAMM</name>
<organism evidence="23 24">
    <name type="scientific">Legionella shakespearei DSM 23087</name>
    <dbReference type="NCBI Taxonomy" id="1122169"/>
    <lineage>
        <taxon>Bacteria</taxon>
        <taxon>Pseudomonadati</taxon>
        <taxon>Pseudomonadota</taxon>
        <taxon>Gammaproteobacteria</taxon>
        <taxon>Legionellales</taxon>
        <taxon>Legionellaceae</taxon>
        <taxon>Legionella</taxon>
    </lineage>
</organism>
<dbReference type="InterPro" id="IPR012310">
    <property type="entry name" value="DNA_ligase_ATP-dep_cent"/>
</dbReference>
<dbReference type="Proteomes" id="UP000054600">
    <property type="component" value="Unassembled WGS sequence"/>
</dbReference>
<evidence type="ECO:0000256" key="3">
    <source>
        <dbReference type="ARBA" id="ARBA00022598"/>
    </source>
</evidence>
<dbReference type="NCBIfam" id="TIGR02777">
    <property type="entry name" value="LigD_PE_dom"/>
    <property type="match status" value="1"/>
</dbReference>
<dbReference type="Gene3D" id="2.40.50.140">
    <property type="entry name" value="Nucleic acid-binding proteins"/>
    <property type="match status" value="1"/>
</dbReference>
<keyword evidence="10" id="KW-0378">Hydrolase</keyword>
<dbReference type="GO" id="GO:0003677">
    <property type="term" value="F:DNA binding"/>
    <property type="evidence" value="ECO:0007669"/>
    <property type="project" value="UniProtKB-KW"/>
</dbReference>
<dbReference type="GO" id="GO:0006310">
    <property type="term" value="P:DNA recombination"/>
    <property type="evidence" value="ECO:0007669"/>
    <property type="project" value="UniProtKB-KW"/>
</dbReference>
<evidence type="ECO:0000256" key="20">
    <source>
        <dbReference type="ARBA" id="ARBA00034003"/>
    </source>
</evidence>
<keyword evidence="13" id="KW-0239">DNA-directed DNA polymerase</keyword>
<dbReference type="NCBIfam" id="TIGR02778">
    <property type="entry name" value="ligD_pol"/>
    <property type="match status" value="1"/>
</dbReference>
<dbReference type="OrthoDB" id="9802472at2"/>
<evidence type="ECO:0000256" key="6">
    <source>
        <dbReference type="ARBA" id="ARBA00022722"/>
    </source>
</evidence>
<keyword evidence="14" id="KW-0238">DNA-binding</keyword>
<dbReference type="SUPFAM" id="SSF56091">
    <property type="entry name" value="DNA ligase/mRNA capping enzyme, catalytic domain"/>
    <property type="match status" value="1"/>
</dbReference>
<dbReference type="Gene3D" id="3.30.1490.70">
    <property type="match status" value="1"/>
</dbReference>
<dbReference type="InterPro" id="IPR016059">
    <property type="entry name" value="DNA_ligase_ATP-dep_CS"/>
</dbReference>
<evidence type="ECO:0000313" key="24">
    <source>
        <dbReference type="Proteomes" id="UP000054600"/>
    </source>
</evidence>
<dbReference type="InterPro" id="IPR033651">
    <property type="entry name" value="PaeLigD_Pol-like"/>
</dbReference>
<keyword evidence="24" id="KW-1185">Reference proteome</keyword>
<dbReference type="CDD" id="cd07906">
    <property type="entry name" value="Adenylation_DNA_ligase_LigD_LigC"/>
    <property type="match status" value="1"/>
</dbReference>
<dbReference type="PANTHER" id="PTHR42705:SF2">
    <property type="entry name" value="BIFUNCTIONAL NON-HOMOLOGOUS END JOINING PROTEIN LIGD"/>
    <property type="match status" value="1"/>
</dbReference>
<evidence type="ECO:0000256" key="9">
    <source>
        <dbReference type="ARBA" id="ARBA00022763"/>
    </source>
</evidence>
<evidence type="ECO:0000256" key="4">
    <source>
        <dbReference type="ARBA" id="ARBA00022679"/>
    </source>
</evidence>
<dbReference type="Gene3D" id="3.90.920.10">
    <property type="entry name" value="DNA primase, PRIM domain"/>
    <property type="match status" value="1"/>
</dbReference>
<keyword evidence="7" id="KW-0479">Metal-binding</keyword>
<dbReference type="Pfam" id="PF04679">
    <property type="entry name" value="DNA_ligase_A_C"/>
    <property type="match status" value="1"/>
</dbReference>
<evidence type="ECO:0000256" key="15">
    <source>
        <dbReference type="ARBA" id="ARBA00023172"/>
    </source>
</evidence>
<dbReference type="EC" id="6.5.1.1" evidence="2"/>
<dbReference type="GO" id="GO:0003910">
    <property type="term" value="F:DNA ligase (ATP) activity"/>
    <property type="evidence" value="ECO:0007669"/>
    <property type="project" value="UniProtKB-EC"/>
</dbReference>
<feature type="region of interest" description="Disordered" evidence="21">
    <location>
        <begin position="1"/>
        <end position="20"/>
    </location>
</feature>
<proteinExistence type="predicted"/>
<gene>
    <name evidence="23" type="ORF">Lsha_2133</name>
</gene>
<feature type="compositionally biased region" description="Basic residues" evidence="21">
    <location>
        <begin position="1"/>
        <end position="11"/>
    </location>
</feature>
<dbReference type="NCBIfam" id="TIGR02779">
    <property type="entry name" value="NHEJ_ligase_lig"/>
    <property type="match status" value="1"/>
</dbReference>
<dbReference type="CDD" id="cd07971">
    <property type="entry name" value="OBF_DNA_ligase_LigD"/>
    <property type="match status" value="1"/>
</dbReference>
<evidence type="ECO:0000256" key="21">
    <source>
        <dbReference type="SAM" id="MobiDB-lite"/>
    </source>
</evidence>
<evidence type="ECO:0000256" key="16">
    <source>
        <dbReference type="ARBA" id="ARBA00023204"/>
    </source>
</evidence>
<keyword evidence="17" id="KW-0464">Manganese</keyword>
<dbReference type="NCBIfam" id="TIGR02776">
    <property type="entry name" value="NHEJ_ligase_prk"/>
    <property type="match status" value="1"/>
</dbReference>
<comment type="caution">
    <text evidence="23">The sequence shown here is derived from an EMBL/GenBank/DDBJ whole genome shotgun (WGS) entry which is preliminary data.</text>
</comment>
<feature type="domain" description="ATP-dependent DNA ligase family profile" evidence="22">
    <location>
        <begin position="316"/>
        <end position="398"/>
    </location>
</feature>
<evidence type="ECO:0000256" key="11">
    <source>
        <dbReference type="ARBA" id="ARBA00022839"/>
    </source>
</evidence>
<dbReference type="InterPro" id="IPR012309">
    <property type="entry name" value="DNA_ligase_ATP-dep_C"/>
</dbReference>
<evidence type="ECO:0000256" key="10">
    <source>
        <dbReference type="ARBA" id="ARBA00022801"/>
    </source>
</evidence>
<keyword evidence="9" id="KW-0227">DNA damage</keyword>
<evidence type="ECO:0000256" key="12">
    <source>
        <dbReference type="ARBA" id="ARBA00022840"/>
    </source>
</evidence>
<protein>
    <recommendedName>
        <fullName evidence="2">DNA ligase (ATP)</fullName>
        <ecNumber evidence="2">6.5.1.1</ecNumber>
    </recommendedName>
    <alternativeName>
        <fullName evidence="19">NHEJ DNA polymerase</fullName>
    </alternativeName>
</protein>
<evidence type="ECO:0000256" key="7">
    <source>
        <dbReference type="ARBA" id="ARBA00022723"/>
    </source>
</evidence>
<dbReference type="InterPro" id="IPR014146">
    <property type="entry name" value="LigD_ligase_dom"/>
</dbReference>
<comment type="catalytic activity">
    <reaction evidence="20">
        <text>ATP + (deoxyribonucleotide)n-3'-hydroxyl + 5'-phospho-(deoxyribonucleotide)m = (deoxyribonucleotide)n+m + AMP + diphosphate.</text>
        <dbReference type="EC" id="6.5.1.1"/>
    </reaction>
</comment>
<keyword evidence="3 23" id="KW-0436">Ligase</keyword>
<dbReference type="PATRIC" id="fig|1122169.6.peg.2447"/>